<dbReference type="KEGG" id="bbel:109481084"/>
<dbReference type="GO" id="GO:0030246">
    <property type="term" value="F:carbohydrate binding"/>
    <property type="evidence" value="ECO:0007669"/>
    <property type="project" value="UniProtKB-KW"/>
</dbReference>
<dbReference type="InterPro" id="IPR016187">
    <property type="entry name" value="CTDL_fold"/>
</dbReference>
<dbReference type="Proteomes" id="UP000515135">
    <property type="component" value="Unplaced"/>
</dbReference>
<feature type="domain" description="C-type lectin" evidence="6">
    <location>
        <begin position="220"/>
        <end position="340"/>
    </location>
</feature>
<dbReference type="PROSITE" id="PS00615">
    <property type="entry name" value="C_TYPE_LECTIN_1"/>
    <property type="match status" value="1"/>
</dbReference>
<dbReference type="PANTHER" id="PTHR22799:SF6">
    <property type="entry name" value="C-TYPE LECTIN DOMAIN FAMILY 4 MEMBER M-LIKE"/>
    <property type="match status" value="1"/>
</dbReference>
<evidence type="ECO:0000256" key="1">
    <source>
        <dbReference type="ARBA" id="ARBA00022734"/>
    </source>
</evidence>
<keyword evidence="5" id="KW-1133">Transmembrane helix</keyword>
<evidence type="ECO:0000256" key="4">
    <source>
        <dbReference type="SAM" id="MobiDB-lite"/>
    </source>
</evidence>
<reference evidence="8" key="1">
    <citation type="submission" date="2025-08" db="UniProtKB">
        <authorList>
            <consortium name="RefSeq"/>
        </authorList>
    </citation>
    <scope>IDENTIFICATION</scope>
    <source>
        <tissue evidence="8">Gonad</tissue>
    </source>
</reference>
<dbReference type="OrthoDB" id="2142683at2759"/>
<dbReference type="SMART" id="SM00034">
    <property type="entry name" value="CLECT"/>
    <property type="match status" value="1"/>
</dbReference>
<dbReference type="PANTHER" id="PTHR22799">
    <property type="entry name" value="TETRANECTIN-RELATED"/>
    <property type="match status" value="1"/>
</dbReference>
<sequence>MPPAGKKQVVRELPVMDENNCYKEACNVYYTGNRYEEACAVSKSKLRRLAAGKGPGQNSPTGVGMRNPGQSRVWTSAVKKTISVLSIVLNCCLLGAVIFLAVTMTELKLSVSQLEERAETSMNIADLESVSDKLQQAIEIAKSLPVNLERQEMALEKLAAGMAQLTNSLMSDILENNKKMLQTLDNMGGNGKNQQENPTDAPVRAATDPPPSCPDDYHKYRQLCFKVFETRKNFHDSAAACRADGGTLAMPRDAGINAFLVSLINAEDPYGSADYWFGLHDQREEGKWEWMDGTALERKSEMWGINQPNNFREGEDCASYGWRDLWYDTVCHREREFICQVLPTGL</sequence>
<keyword evidence="1" id="KW-0430">Lectin</keyword>
<dbReference type="SUPFAM" id="SSF56436">
    <property type="entry name" value="C-type lectin-like"/>
    <property type="match status" value="1"/>
</dbReference>
<gene>
    <name evidence="8" type="primary">LOC109481084</name>
</gene>
<keyword evidence="5" id="KW-0812">Transmembrane</keyword>
<evidence type="ECO:0000256" key="3">
    <source>
        <dbReference type="SAM" id="Coils"/>
    </source>
</evidence>
<dbReference type="RefSeq" id="XP_019639114.1">
    <property type="nucleotide sequence ID" value="XM_019783555.1"/>
</dbReference>
<dbReference type="Pfam" id="PF00059">
    <property type="entry name" value="Lectin_C"/>
    <property type="match status" value="1"/>
</dbReference>
<dbReference type="InterPro" id="IPR016186">
    <property type="entry name" value="C-type_lectin-like/link_sf"/>
</dbReference>
<keyword evidence="7" id="KW-1185">Reference proteome</keyword>
<keyword evidence="2" id="KW-1015">Disulfide bond</keyword>
<dbReference type="Gene3D" id="3.10.100.10">
    <property type="entry name" value="Mannose-Binding Protein A, subunit A"/>
    <property type="match status" value="1"/>
</dbReference>
<protein>
    <submittedName>
        <fullName evidence="8">C-type lectin domain family 4 member M-like</fullName>
    </submittedName>
</protein>
<dbReference type="InterPro" id="IPR018378">
    <property type="entry name" value="C-type_lectin_CS"/>
</dbReference>
<accession>A0A6P4ZYM5</accession>
<keyword evidence="3" id="KW-0175">Coiled coil</keyword>
<name>A0A6P4ZYM5_BRABE</name>
<evidence type="ECO:0000256" key="5">
    <source>
        <dbReference type="SAM" id="Phobius"/>
    </source>
</evidence>
<evidence type="ECO:0000259" key="6">
    <source>
        <dbReference type="PROSITE" id="PS50041"/>
    </source>
</evidence>
<feature type="transmembrane region" description="Helical" evidence="5">
    <location>
        <begin position="82"/>
        <end position="104"/>
    </location>
</feature>
<dbReference type="CDD" id="cd00037">
    <property type="entry name" value="CLECT"/>
    <property type="match status" value="1"/>
</dbReference>
<dbReference type="GeneID" id="109481084"/>
<dbReference type="InterPro" id="IPR051663">
    <property type="entry name" value="CLec_Tetranectin-domain"/>
</dbReference>
<organism evidence="7 8">
    <name type="scientific">Branchiostoma belcheri</name>
    <name type="common">Amphioxus</name>
    <dbReference type="NCBI Taxonomy" id="7741"/>
    <lineage>
        <taxon>Eukaryota</taxon>
        <taxon>Metazoa</taxon>
        <taxon>Chordata</taxon>
        <taxon>Cephalochordata</taxon>
        <taxon>Leptocardii</taxon>
        <taxon>Amphioxiformes</taxon>
        <taxon>Branchiostomatidae</taxon>
        <taxon>Branchiostoma</taxon>
    </lineage>
</organism>
<evidence type="ECO:0000313" key="7">
    <source>
        <dbReference type="Proteomes" id="UP000515135"/>
    </source>
</evidence>
<feature type="region of interest" description="Disordered" evidence="4">
    <location>
        <begin position="183"/>
        <end position="212"/>
    </location>
</feature>
<evidence type="ECO:0000256" key="2">
    <source>
        <dbReference type="ARBA" id="ARBA00023157"/>
    </source>
</evidence>
<dbReference type="InterPro" id="IPR001304">
    <property type="entry name" value="C-type_lectin-like"/>
</dbReference>
<proteinExistence type="predicted"/>
<evidence type="ECO:0000313" key="8">
    <source>
        <dbReference type="RefSeq" id="XP_019639114.1"/>
    </source>
</evidence>
<keyword evidence="5" id="KW-0472">Membrane</keyword>
<dbReference type="AlphaFoldDB" id="A0A6P4ZYM5"/>
<dbReference type="PROSITE" id="PS50041">
    <property type="entry name" value="C_TYPE_LECTIN_2"/>
    <property type="match status" value="1"/>
</dbReference>
<feature type="coiled-coil region" evidence="3">
    <location>
        <begin position="124"/>
        <end position="168"/>
    </location>
</feature>